<feature type="non-terminal residue" evidence="2">
    <location>
        <position position="1"/>
    </location>
</feature>
<evidence type="ECO:0000256" key="1">
    <source>
        <dbReference type="SAM" id="MobiDB-lite"/>
    </source>
</evidence>
<dbReference type="AlphaFoldDB" id="A0AA38FR24"/>
<sequence>ATDEEFAAEQDAEKRERNQIRYWSRPIGSDETDDEDMPGRSIDNGARPVHEDLHLQLPNLLQPHHPEANTSQTFVSPDLAFRKI</sequence>
<feature type="compositionally biased region" description="Acidic residues" evidence="1">
    <location>
        <begin position="1"/>
        <end position="10"/>
    </location>
</feature>
<evidence type="ECO:0000313" key="3">
    <source>
        <dbReference type="Proteomes" id="UP000824469"/>
    </source>
</evidence>
<dbReference type="EMBL" id="JAHRHJ020000007">
    <property type="protein sequence ID" value="KAH9308640.1"/>
    <property type="molecule type" value="Genomic_DNA"/>
</dbReference>
<accession>A0AA38FR24</accession>
<name>A0AA38FR24_TAXCH</name>
<feature type="region of interest" description="Disordered" evidence="1">
    <location>
        <begin position="1"/>
        <end position="46"/>
    </location>
</feature>
<keyword evidence="3" id="KW-1185">Reference proteome</keyword>
<proteinExistence type="predicted"/>
<dbReference type="Proteomes" id="UP000824469">
    <property type="component" value="Unassembled WGS sequence"/>
</dbReference>
<evidence type="ECO:0000313" key="2">
    <source>
        <dbReference type="EMBL" id="KAH9308640.1"/>
    </source>
</evidence>
<gene>
    <name evidence="2" type="ORF">KI387_036551</name>
</gene>
<protein>
    <submittedName>
        <fullName evidence="2">Uncharacterized protein</fullName>
    </submittedName>
</protein>
<comment type="caution">
    <text evidence="2">The sequence shown here is derived from an EMBL/GenBank/DDBJ whole genome shotgun (WGS) entry which is preliminary data.</text>
</comment>
<reference evidence="2 3" key="1">
    <citation type="journal article" date="2021" name="Nat. Plants">
        <title>The Taxus genome provides insights into paclitaxel biosynthesis.</title>
        <authorList>
            <person name="Xiong X."/>
            <person name="Gou J."/>
            <person name="Liao Q."/>
            <person name="Li Y."/>
            <person name="Zhou Q."/>
            <person name="Bi G."/>
            <person name="Li C."/>
            <person name="Du R."/>
            <person name="Wang X."/>
            <person name="Sun T."/>
            <person name="Guo L."/>
            <person name="Liang H."/>
            <person name="Lu P."/>
            <person name="Wu Y."/>
            <person name="Zhang Z."/>
            <person name="Ro D.K."/>
            <person name="Shang Y."/>
            <person name="Huang S."/>
            <person name="Yan J."/>
        </authorList>
    </citation>
    <scope>NUCLEOTIDE SEQUENCE [LARGE SCALE GENOMIC DNA]</scope>
    <source>
        <strain evidence="2">Ta-2019</strain>
    </source>
</reference>
<organism evidence="2 3">
    <name type="scientific">Taxus chinensis</name>
    <name type="common">Chinese yew</name>
    <name type="synonym">Taxus wallichiana var. chinensis</name>
    <dbReference type="NCBI Taxonomy" id="29808"/>
    <lineage>
        <taxon>Eukaryota</taxon>
        <taxon>Viridiplantae</taxon>
        <taxon>Streptophyta</taxon>
        <taxon>Embryophyta</taxon>
        <taxon>Tracheophyta</taxon>
        <taxon>Spermatophyta</taxon>
        <taxon>Pinopsida</taxon>
        <taxon>Pinidae</taxon>
        <taxon>Conifers II</taxon>
        <taxon>Cupressales</taxon>
        <taxon>Taxaceae</taxon>
        <taxon>Taxus</taxon>
    </lineage>
</organism>